<comment type="cofactor">
    <cofactor evidence="16 17">
        <name>Mg(2+)</name>
        <dbReference type="ChEBI" id="CHEBI:18420"/>
    </cofactor>
    <cofactor evidence="16 17">
        <name>Mn(2+)</name>
        <dbReference type="ChEBI" id="CHEBI:29035"/>
    </cofactor>
    <text evidence="16 17">Binds 1 Mg(2+) or Mn(2+) ion per subunit.</text>
</comment>
<dbReference type="AlphaFoldDB" id="K0Z7C0"/>
<sequence>MKYAIAVLKGDGIGPEIVAEAQKCLDEVAKRFGHEFAYREALVGGAAIDACGTPLPQETIDTCLACDSVILGAVGGPKWDGLPAEMRPEKGLLGIRKELGLFVNLRPAKLHAPLADACPLKPERIADGLDLVVCRELTGDVYFGAKHRDEDGTGHDDMNYSIAEVERIAHRAFRMARQRQGHVTSVDKANVLETSRVWRETVQRVALEYPDVAVDYLYVDNAAMQLVLNPGQFDVILTGNLFGDILSDEASCITGSIGMLPSASLGETNLGMYEPIHGSAPDIAGKNKANPIATVLSTAMMLRYSFGLAAEADALERAVERVLEKGCRTGDIAKADERVLGCSDMGDAIAAEIQDLSAMPSFSTNSNA</sequence>
<evidence type="ECO:0000256" key="3">
    <source>
        <dbReference type="ARBA" id="ARBA00004496"/>
    </source>
</evidence>
<dbReference type="Pfam" id="PF00180">
    <property type="entry name" value="Iso_dh"/>
    <property type="match status" value="1"/>
</dbReference>
<protein>
    <recommendedName>
        <fullName evidence="16">3-isopropylmalate dehydrogenase</fullName>
        <ecNumber evidence="16">1.1.1.85</ecNumber>
    </recommendedName>
    <alternativeName>
        <fullName evidence="16">3-IPM-DH</fullName>
    </alternativeName>
    <alternativeName>
        <fullName evidence="16">Beta-IPM dehydrogenase</fullName>
        <shortName evidence="16">IMDH</shortName>
    </alternativeName>
</protein>
<dbReference type="GO" id="GO:0009098">
    <property type="term" value="P:L-leucine biosynthetic process"/>
    <property type="evidence" value="ECO:0007669"/>
    <property type="project" value="UniProtKB-UniRule"/>
</dbReference>
<dbReference type="InParanoid" id="K0Z7C0"/>
<dbReference type="UniPathway" id="UPA00048">
    <property type="reaction ID" value="UER00072"/>
</dbReference>
<keyword evidence="12 16" id="KW-0560">Oxidoreductase</keyword>
<keyword evidence="13 16" id="KW-0520">NAD</keyword>
<keyword evidence="10 16" id="KW-0479">Metal-binding</keyword>
<evidence type="ECO:0000259" key="18">
    <source>
        <dbReference type="SMART" id="SM01329"/>
    </source>
</evidence>
<keyword evidence="11 16" id="KW-0460">Magnesium</keyword>
<evidence type="ECO:0000256" key="4">
    <source>
        <dbReference type="ARBA" id="ARBA00004762"/>
    </source>
</evidence>
<feature type="site" description="Important for catalysis" evidence="16">
    <location>
        <position position="142"/>
    </location>
</feature>
<dbReference type="PATRIC" id="fig|742818.3.peg.1959"/>
<gene>
    <name evidence="16" type="primary">leuB</name>
    <name evidence="19" type="ORF">HMPREF9451_01852</name>
</gene>
<feature type="binding site" evidence="16">
    <location>
        <position position="135"/>
    </location>
    <ligand>
        <name>substrate</name>
    </ligand>
</feature>
<dbReference type="SUPFAM" id="SSF53659">
    <property type="entry name" value="Isocitrate/Isopropylmalate dehydrogenase-like"/>
    <property type="match status" value="1"/>
</dbReference>
<comment type="cofactor">
    <cofactor evidence="2">
        <name>Mn(2+)</name>
        <dbReference type="ChEBI" id="CHEBI:29035"/>
    </cofactor>
</comment>
<dbReference type="GO" id="GO:0005829">
    <property type="term" value="C:cytosol"/>
    <property type="evidence" value="ECO:0007669"/>
    <property type="project" value="TreeGrafter"/>
</dbReference>
<dbReference type="NCBIfam" id="TIGR00169">
    <property type="entry name" value="leuB"/>
    <property type="match status" value="1"/>
</dbReference>
<organism evidence="19 20">
    <name type="scientific">Slackia piriformis YIT 12062</name>
    <dbReference type="NCBI Taxonomy" id="742818"/>
    <lineage>
        <taxon>Bacteria</taxon>
        <taxon>Bacillati</taxon>
        <taxon>Actinomycetota</taxon>
        <taxon>Coriobacteriia</taxon>
        <taxon>Eggerthellales</taxon>
        <taxon>Eggerthellaceae</taxon>
        <taxon>Slackia</taxon>
    </lineage>
</organism>
<dbReference type="HOGENOM" id="CLU_031953_0_3_11"/>
<dbReference type="HAMAP" id="MF_01033">
    <property type="entry name" value="LeuB_type1"/>
    <property type="match status" value="1"/>
</dbReference>
<evidence type="ECO:0000256" key="12">
    <source>
        <dbReference type="ARBA" id="ARBA00023002"/>
    </source>
</evidence>
<comment type="catalytic activity">
    <reaction evidence="1 16 17">
        <text>(2R,3S)-3-isopropylmalate + NAD(+) = 4-methyl-2-oxopentanoate + CO2 + NADH</text>
        <dbReference type="Rhea" id="RHEA:32271"/>
        <dbReference type="ChEBI" id="CHEBI:16526"/>
        <dbReference type="ChEBI" id="CHEBI:17865"/>
        <dbReference type="ChEBI" id="CHEBI:35121"/>
        <dbReference type="ChEBI" id="CHEBI:57540"/>
        <dbReference type="ChEBI" id="CHEBI:57945"/>
        <dbReference type="EC" id="1.1.1.85"/>
    </reaction>
</comment>
<evidence type="ECO:0000313" key="20">
    <source>
        <dbReference type="Proteomes" id="UP000006069"/>
    </source>
</evidence>
<feature type="domain" description="Isopropylmalate dehydrogenase-like" evidence="18">
    <location>
        <begin position="4"/>
        <end position="349"/>
    </location>
</feature>
<dbReference type="OrthoDB" id="5289857at2"/>
<evidence type="ECO:0000256" key="7">
    <source>
        <dbReference type="ARBA" id="ARBA00022430"/>
    </source>
</evidence>
<keyword evidence="9 16" id="KW-0028">Amino-acid biosynthesis</keyword>
<comment type="subcellular location">
    <subcellularLocation>
        <location evidence="3 16">Cytoplasm</location>
    </subcellularLocation>
</comment>
<feature type="binding site" evidence="16">
    <location>
        <position position="220"/>
    </location>
    <ligand>
        <name>substrate</name>
    </ligand>
</feature>
<evidence type="ECO:0000313" key="19">
    <source>
        <dbReference type="EMBL" id="EJZ83330.1"/>
    </source>
</evidence>
<comment type="caution">
    <text evidence="19">The sequence shown here is derived from an EMBL/GenBank/DDBJ whole genome shotgun (WGS) entry which is preliminary data.</text>
</comment>
<dbReference type="InterPro" id="IPR004429">
    <property type="entry name" value="Isopropylmalate_DH"/>
</dbReference>
<dbReference type="PANTHER" id="PTHR42979">
    <property type="entry name" value="3-ISOPROPYLMALATE DEHYDROGENASE"/>
    <property type="match status" value="1"/>
</dbReference>
<evidence type="ECO:0000256" key="6">
    <source>
        <dbReference type="ARBA" id="ARBA00011738"/>
    </source>
</evidence>
<dbReference type="InterPro" id="IPR019818">
    <property type="entry name" value="IsoCit/isopropylmalate_DH_CS"/>
</dbReference>
<feature type="binding site" evidence="16">
    <location>
        <position position="96"/>
    </location>
    <ligand>
        <name>substrate</name>
    </ligand>
</feature>
<dbReference type="FunFam" id="3.40.718.10:FF:000028">
    <property type="entry name" value="3-isopropylmalate dehydrogenase"/>
    <property type="match status" value="1"/>
</dbReference>
<keyword evidence="14 16" id="KW-0100">Branched-chain amino acid biosynthesis</keyword>
<evidence type="ECO:0000256" key="16">
    <source>
        <dbReference type="HAMAP-Rule" id="MF_01033"/>
    </source>
</evidence>
<dbReference type="GO" id="GO:0051287">
    <property type="term" value="F:NAD binding"/>
    <property type="evidence" value="ECO:0007669"/>
    <property type="project" value="InterPro"/>
</dbReference>
<dbReference type="EC" id="1.1.1.85" evidence="16"/>
<keyword evidence="20" id="KW-1185">Reference proteome</keyword>
<keyword evidence="7 16" id="KW-0432">Leucine biosynthesis</keyword>
<dbReference type="RefSeq" id="WP_009140026.1">
    <property type="nucleotide sequence ID" value="NZ_JH815199.1"/>
</dbReference>
<evidence type="ECO:0000256" key="5">
    <source>
        <dbReference type="ARBA" id="ARBA00008319"/>
    </source>
</evidence>
<comment type="pathway">
    <text evidence="4 16 17">Amino-acid biosynthesis; L-leucine biosynthesis; L-leucine from 3-methyl-2-oxobutanoate: step 3/4.</text>
</comment>
<proteinExistence type="inferred from homology"/>
<dbReference type="SMART" id="SM01329">
    <property type="entry name" value="Iso_dh"/>
    <property type="match status" value="1"/>
</dbReference>
<evidence type="ECO:0000256" key="17">
    <source>
        <dbReference type="RuleBase" id="RU004445"/>
    </source>
</evidence>
<evidence type="ECO:0000256" key="15">
    <source>
        <dbReference type="ARBA" id="ARBA00023577"/>
    </source>
</evidence>
<comment type="function">
    <text evidence="15 16 17">Catalyzes the oxidation of 3-carboxy-2-hydroxy-4-methylpentanoate (3-isopropylmalate) to 3-carboxy-4-methyl-2-oxopentanoate. The product decarboxylates to 4-methyl-2 oxopentanoate.</text>
</comment>
<evidence type="ECO:0000256" key="1">
    <source>
        <dbReference type="ARBA" id="ARBA00000624"/>
    </source>
</evidence>
<evidence type="ECO:0000256" key="8">
    <source>
        <dbReference type="ARBA" id="ARBA00022490"/>
    </source>
</evidence>
<keyword evidence="8 16" id="KW-0963">Cytoplasm</keyword>
<name>K0Z7C0_9ACTN</name>
<dbReference type="InterPro" id="IPR024084">
    <property type="entry name" value="IsoPropMal-DH-like_dom"/>
</dbReference>
<dbReference type="PROSITE" id="PS00470">
    <property type="entry name" value="IDH_IMDH"/>
    <property type="match status" value="1"/>
</dbReference>
<comment type="subunit">
    <text evidence="6 16 17">Homodimer.</text>
</comment>
<accession>K0Z7C0</accession>
<evidence type="ECO:0000256" key="9">
    <source>
        <dbReference type="ARBA" id="ARBA00022605"/>
    </source>
</evidence>
<dbReference type="eggNOG" id="COG0473">
    <property type="taxonomic scope" value="Bacteria"/>
</dbReference>
<dbReference type="GO" id="GO:0000287">
    <property type="term" value="F:magnesium ion binding"/>
    <property type="evidence" value="ECO:0007669"/>
    <property type="project" value="InterPro"/>
</dbReference>
<dbReference type="Proteomes" id="UP000006069">
    <property type="component" value="Unassembled WGS sequence"/>
</dbReference>
<feature type="binding site" evidence="16">
    <location>
        <position position="220"/>
    </location>
    <ligand>
        <name>Mg(2+)</name>
        <dbReference type="ChEBI" id="CHEBI:18420"/>
    </ligand>
</feature>
<reference evidence="19 20" key="1">
    <citation type="submission" date="2012-08" db="EMBL/GenBank/DDBJ databases">
        <title>The Genome Sequence of Slackia piriformis YIT 12062.</title>
        <authorList>
            <consortium name="The Broad Institute Genome Sequencing Platform"/>
            <person name="Earl A."/>
            <person name="Ward D."/>
            <person name="Feldgarden M."/>
            <person name="Gevers D."/>
            <person name="Morotomi M."/>
            <person name="Walker B."/>
            <person name="Young S.K."/>
            <person name="Zeng Q."/>
            <person name="Gargeya S."/>
            <person name="Fitzgerald M."/>
            <person name="Haas B."/>
            <person name="Abouelleil A."/>
            <person name="Alvarado L."/>
            <person name="Arachchi H.M."/>
            <person name="Berlin A.M."/>
            <person name="Chapman S.B."/>
            <person name="Goldberg J."/>
            <person name="Griggs A."/>
            <person name="Gujja S."/>
            <person name="Hansen M."/>
            <person name="Howarth C."/>
            <person name="Imamovic A."/>
            <person name="Larimer J."/>
            <person name="McCowen C."/>
            <person name="Montmayeur A."/>
            <person name="Murphy C."/>
            <person name="Neiman D."/>
            <person name="Pearson M."/>
            <person name="Priest M."/>
            <person name="Roberts A."/>
            <person name="Saif S."/>
            <person name="Shea T."/>
            <person name="Sisk P."/>
            <person name="Sykes S."/>
            <person name="Wortman J."/>
            <person name="Nusbaum C."/>
            <person name="Birren B."/>
        </authorList>
    </citation>
    <scope>NUCLEOTIDE SEQUENCE [LARGE SCALE GENOMIC DNA]</scope>
    <source>
        <strain evidence="19 20">YIT 12062</strain>
    </source>
</reference>
<evidence type="ECO:0000256" key="2">
    <source>
        <dbReference type="ARBA" id="ARBA00001936"/>
    </source>
</evidence>
<dbReference type="GO" id="GO:0003862">
    <property type="term" value="F:3-isopropylmalate dehydrogenase activity"/>
    <property type="evidence" value="ECO:0007669"/>
    <property type="project" value="UniProtKB-UniRule"/>
</dbReference>
<feature type="binding site" evidence="16">
    <location>
        <position position="244"/>
    </location>
    <ligand>
        <name>Mg(2+)</name>
        <dbReference type="ChEBI" id="CHEBI:18420"/>
    </ligand>
</feature>
<evidence type="ECO:0000256" key="11">
    <source>
        <dbReference type="ARBA" id="ARBA00022842"/>
    </source>
</evidence>
<dbReference type="FunCoup" id="K0Z7C0">
    <property type="interactions" value="258"/>
</dbReference>
<feature type="binding site" evidence="16">
    <location>
        <begin position="76"/>
        <end position="89"/>
    </location>
    <ligand>
        <name>NAD(+)</name>
        <dbReference type="ChEBI" id="CHEBI:57540"/>
    </ligand>
</feature>
<dbReference type="PANTHER" id="PTHR42979:SF1">
    <property type="entry name" value="3-ISOPROPYLMALATE DEHYDROGENASE"/>
    <property type="match status" value="1"/>
</dbReference>
<feature type="binding site" evidence="16">
    <location>
        <position position="106"/>
    </location>
    <ligand>
        <name>substrate</name>
    </ligand>
</feature>
<evidence type="ECO:0000256" key="10">
    <source>
        <dbReference type="ARBA" id="ARBA00022723"/>
    </source>
</evidence>
<feature type="binding site" evidence="16">
    <location>
        <position position="248"/>
    </location>
    <ligand>
        <name>Mg(2+)</name>
        <dbReference type="ChEBI" id="CHEBI:18420"/>
    </ligand>
</feature>
<evidence type="ECO:0000256" key="14">
    <source>
        <dbReference type="ARBA" id="ARBA00023304"/>
    </source>
</evidence>
<dbReference type="EMBL" id="ADMD01000009">
    <property type="protein sequence ID" value="EJZ83330.1"/>
    <property type="molecule type" value="Genomic_DNA"/>
</dbReference>
<evidence type="ECO:0000256" key="13">
    <source>
        <dbReference type="ARBA" id="ARBA00023027"/>
    </source>
</evidence>
<feature type="site" description="Important for catalysis" evidence="16">
    <location>
        <position position="188"/>
    </location>
</feature>
<feature type="binding site" evidence="16">
    <location>
        <begin position="278"/>
        <end position="290"/>
    </location>
    <ligand>
        <name>NAD(+)</name>
        <dbReference type="ChEBI" id="CHEBI:57540"/>
    </ligand>
</feature>
<comment type="similarity">
    <text evidence="5 16">Belongs to the isocitrate and isopropylmalate dehydrogenases family. LeuB type 1 subfamily.</text>
</comment>
<keyword evidence="16" id="KW-0464">Manganese</keyword>
<dbReference type="Gene3D" id="3.40.718.10">
    <property type="entry name" value="Isopropylmalate Dehydrogenase"/>
    <property type="match status" value="1"/>
</dbReference>